<protein>
    <submittedName>
        <fullName evidence="2">Uncharacterized protein</fullName>
    </submittedName>
</protein>
<name>A0A699KTT2_TANCI</name>
<dbReference type="EMBL" id="BKCJ010542429">
    <property type="protein sequence ID" value="GFB05574.1"/>
    <property type="molecule type" value="Genomic_DNA"/>
</dbReference>
<organism evidence="2">
    <name type="scientific">Tanacetum cinerariifolium</name>
    <name type="common">Dalmatian daisy</name>
    <name type="synonym">Chrysanthemum cinerariifolium</name>
    <dbReference type="NCBI Taxonomy" id="118510"/>
    <lineage>
        <taxon>Eukaryota</taxon>
        <taxon>Viridiplantae</taxon>
        <taxon>Streptophyta</taxon>
        <taxon>Embryophyta</taxon>
        <taxon>Tracheophyta</taxon>
        <taxon>Spermatophyta</taxon>
        <taxon>Magnoliopsida</taxon>
        <taxon>eudicotyledons</taxon>
        <taxon>Gunneridae</taxon>
        <taxon>Pentapetalae</taxon>
        <taxon>asterids</taxon>
        <taxon>campanulids</taxon>
        <taxon>Asterales</taxon>
        <taxon>Asteraceae</taxon>
        <taxon>Asteroideae</taxon>
        <taxon>Anthemideae</taxon>
        <taxon>Anthemidinae</taxon>
        <taxon>Tanacetum</taxon>
    </lineage>
</organism>
<dbReference type="AlphaFoldDB" id="A0A699KTT2"/>
<reference evidence="2" key="1">
    <citation type="journal article" date="2019" name="Sci. Rep.">
        <title>Draft genome of Tanacetum cinerariifolium, the natural source of mosquito coil.</title>
        <authorList>
            <person name="Yamashiro T."/>
            <person name="Shiraishi A."/>
            <person name="Satake H."/>
            <person name="Nakayama K."/>
        </authorList>
    </citation>
    <scope>NUCLEOTIDE SEQUENCE</scope>
</reference>
<feature type="region of interest" description="Disordered" evidence="1">
    <location>
        <begin position="1"/>
        <end position="20"/>
    </location>
</feature>
<accession>A0A699KTT2</accession>
<evidence type="ECO:0000256" key="1">
    <source>
        <dbReference type="SAM" id="MobiDB-lite"/>
    </source>
</evidence>
<feature type="non-terminal residue" evidence="2">
    <location>
        <position position="1"/>
    </location>
</feature>
<proteinExistence type="predicted"/>
<evidence type="ECO:0000313" key="2">
    <source>
        <dbReference type="EMBL" id="GFB05574.1"/>
    </source>
</evidence>
<comment type="caution">
    <text evidence="2">The sequence shown here is derived from an EMBL/GenBank/DDBJ whole genome shotgun (WGS) entry which is preliminary data.</text>
</comment>
<gene>
    <name evidence="2" type="ORF">Tci_677545</name>
</gene>
<sequence length="240" mass="28047">GESLFGEAMDQDQHPSGLGTQEQLEEFDTWLDGFGTDDDEVPNDKVSQELLEAMSGEINKAKLQKVIDEMLRQRCKSGEEHHMEHWKNMWAKQDHIKRQKQLRDNPHEVYSESKIAKIITTTYELGHEHKFITKIIIRRTNRKIDPITESYHKYLNKNDIEDMYSLCINGKVKDYRESGLLGSLVVFIRATVIWERVHDFQLGMESYQQKINLTALTIIFLGIKEYRLFNIVSKLVCGML</sequence>